<evidence type="ECO:0000313" key="8">
    <source>
        <dbReference type="Proteomes" id="UP000675881"/>
    </source>
</evidence>
<feature type="region of interest" description="Disordered" evidence="5">
    <location>
        <begin position="455"/>
        <end position="503"/>
    </location>
</feature>
<feature type="domain" description="G" evidence="6">
    <location>
        <begin position="318"/>
        <end position="347"/>
    </location>
</feature>
<keyword evidence="8" id="KW-1185">Reference proteome</keyword>
<dbReference type="PANTHER" id="PTHR45709">
    <property type="entry name" value="LARGE SUBUNIT GTPASE 1 HOMOLOG-RELATED"/>
    <property type="match status" value="1"/>
</dbReference>
<feature type="compositionally biased region" description="Acidic residues" evidence="5">
    <location>
        <begin position="465"/>
        <end position="477"/>
    </location>
</feature>
<gene>
    <name evidence="7" type="ORF">LSAA_1635</name>
</gene>
<feature type="compositionally biased region" description="Basic residues" evidence="5">
    <location>
        <begin position="15"/>
        <end position="27"/>
    </location>
</feature>
<dbReference type="CDD" id="cd00882">
    <property type="entry name" value="Ras_like_GTPase"/>
    <property type="match status" value="1"/>
</dbReference>
<keyword evidence="1" id="KW-0547">Nucleotide-binding</keyword>
<sequence length="503" mass="56832">MNEERIQILISMPQGRRKIPFSGKAKKAQMQLKKDGQNQQRSRSPSSTPKTEGVKLGGSGGGRSRYELRFQTETPEERDATKKKASESLPSKAKSRETPTEAMYPREGIDFPTRPEWNESMSKHVLDLNEEKYFQSYEDAIFNKWKSSLSYFELNLETWRQLWRVIEMSDVLLLVVDVRYTPAMIPPSLFRVDLIPPPLVIAWREYILQHYPGIFVTLFTSCPSYNLAKSDALSLYSKYGLQSRRLRGNISMAAEGAKGVFEVCKRIVKGSKVNLDSWEEKISEALNERNGTTYSSDEDINVPSQSTEGRFIDGILTIGMIGQPNAGKSSLINSLLGKKAVSVSRTPVPKSLQIIMGSFPIAQVKDPYGAIRYIAERVDLPSAWANKRCYRTAKSNRPDIYRSANHILRMTLEGKIPLWLIPPGYNVETWNKNDASLHEVFYLLGLSSIEEGEEKLAKDYSSDESTNDESESNEDSESEGKNTLPKTSNKFMALMLSDNDEAD</sequence>
<dbReference type="PANTHER" id="PTHR45709:SF3">
    <property type="entry name" value="GUANINE NUCLEOTIDE-BINDING PROTEIN-LIKE 1"/>
    <property type="match status" value="1"/>
</dbReference>
<feature type="region of interest" description="Disordered" evidence="5">
    <location>
        <begin position="1"/>
        <end position="113"/>
    </location>
</feature>
<protein>
    <recommendedName>
        <fullName evidence="4">Guanine nucleotide-binding protein-like 1</fullName>
    </recommendedName>
</protein>
<dbReference type="InterPro" id="IPR006073">
    <property type="entry name" value="GTP-bd"/>
</dbReference>
<dbReference type="GO" id="GO:0003924">
    <property type="term" value="F:GTPase activity"/>
    <property type="evidence" value="ECO:0007669"/>
    <property type="project" value="InterPro"/>
</dbReference>
<feature type="compositionally biased region" description="Basic and acidic residues" evidence="5">
    <location>
        <begin position="64"/>
        <end position="86"/>
    </location>
</feature>
<dbReference type="AlphaFoldDB" id="A0A7R8CDY3"/>
<keyword evidence="2" id="KW-0342">GTP-binding</keyword>
<dbReference type="InterPro" id="IPR027417">
    <property type="entry name" value="P-loop_NTPase"/>
</dbReference>
<proteinExistence type="predicted"/>
<dbReference type="OrthoDB" id="391988at2759"/>
<evidence type="ECO:0000256" key="5">
    <source>
        <dbReference type="SAM" id="MobiDB-lite"/>
    </source>
</evidence>
<evidence type="ECO:0000259" key="6">
    <source>
        <dbReference type="Pfam" id="PF01926"/>
    </source>
</evidence>
<dbReference type="Gene3D" id="3.40.50.300">
    <property type="entry name" value="P-loop containing nucleotide triphosphate hydrolases"/>
    <property type="match status" value="1"/>
</dbReference>
<dbReference type="EMBL" id="HG994580">
    <property type="protein sequence ID" value="CAF2780544.1"/>
    <property type="molecule type" value="Genomic_DNA"/>
</dbReference>
<name>A0A7R8CDY3_LEPSM</name>
<evidence type="ECO:0000313" key="7">
    <source>
        <dbReference type="EMBL" id="CAF2780544.1"/>
    </source>
</evidence>
<dbReference type="Pfam" id="PF01926">
    <property type="entry name" value="MMR_HSR1"/>
    <property type="match status" value="1"/>
</dbReference>
<reference evidence="7" key="1">
    <citation type="submission" date="2021-02" db="EMBL/GenBank/DDBJ databases">
        <authorList>
            <person name="Bekaert M."/>
        </authorList>
    </citation>
    <scope>NUCLEOTIDE SEQUENCE</scope>
    <source>
        <strain evidence="7">IoA-00</strain>
    </source>
</reference>
<feature type="compositionally biased region" description="Polar residues" evidence="5">
    <location>
        <begin position="37"/>
        <end position="50"/>
    </location>
</feature>
<dbReference type="SUPFAM" id="SSF52540">
    <property type="entry name" value="P-loop containing nucleoside triphosphate hydrolases"/>
    <property type="match status" value="1"/>
</dbReference>
<comment type="function">
    <text evidence="3">Possible regulatory or functional link with the histocompatibility cluster.</text>
</comment>
<evidence type="ECO:0000256" key="2">
    <source>
        <dbReference type="ARBA" id="ARBA00023134"/>
    </source>
</evidence>
<dbReference type="Proteomes" id="UP000675881">
    <property type="component" value="Chromosome 1"/>
</dbReference>
<dbReference type="InterPro" id="IPR043358">
    <property type="entry name" value="GNL1-like"/>
</dbReference>
<evidence type="ECO:0000256" key="1">
    <source>
        <dbReference type="ARBA" id="ARBA00022741"/>
    </source>
</evidence>
<dbReference type="GO" id="GO:0005525">
    <property type="term" value="F:GTP binding"/>
    <property type="evidence" value="ECO:0007669"/>
    <property type="project" value="UniProtKB-KW"/>
</dbReference>
<accession>A0A7R8CDY3</accession>
<evidence type="ECO:0000256" key="3">
    <source>
        <dbReference type="ARBA" id="ARBA00037770"/>
    </source>
</evidence>
<organism evidence="7 8">
    <name type="scientific">Lepeophtheirus salmonis</name>
    <name type="common">Salmon louse</name>
    <name type="synonym">Caligus salmonis</name>
    <dbReference type="NCBI Taxonomy" id="72036"/>
    <lineage>
        <taxon>Eukaryota</taxon>
        <taxon>Metazoa</taxon>
        <taxon>Ecdysozoa</taxon>
        <taxon>Arthropoda</taxon>
        <taxon>Crustacea</taxon>
        <taxon>Multicrustacea</taxon>
        <taxon>Hexanauplia</taxon>
        <taxon>Copepoda</taxon>
        <taxon>Siphonostomatoida</taxon>
        <taxon>Caligidae</taxon>
        <taxon>Lepeophtheirus</taxon>
    </lineage>
</organism>
<evidence type="ECO:0000256" key="4">
    <source>
        <dbReference type="ARBA" id="ARBA00039902"/>
    </source>
</evidence>